<name>A0A078G383_BRANA</name>
<sequence>MFSLSIFSLDDAGFCVSLDESVACLSPSSLSFGPASPSLHLLSRSVPVSSLSIGDRKRFHFLPKLLFRQLSETESSPFTYLLADVSHP</sequence>
<dbReference type="AlphaFoldDB" id="A0A078G383"/>
<accession>A0A078G383</accession>
<dbReference type="Gramene" id="CDY19806">
    <property type="protein sequence ID" value="CDY19806"/>
    <property type="gene ID" value="GSBRNA2T00009560001"/>
</dbReference>
<dbReference type="Proteomes" id="UP000028999">
    <property type="component" value="Unassembled WGS sequence"/>
</dbReference>
<reference evidence="1 2" key="1">
    <citation type="journal article" date="2014" name="Science">
        <title>Plant genetics. Early allopolyploid evolution in the post-Neolithic Brassica napus oilseed genome.</title>
        <authorList>
            <person name="Chalhoub B."/>
            <person name="Denoeud F."/>
            <person name="Liu S."/>
            <person name="Parkin I.A."/>
            <person name="Tang H."/>
            <person name="Wang X."/>
            <person name="Chiquet J."/>
            <person name="Belcram H."/>
            <person name="Tong C."/>
            <person name="Samans B."/>
            <person name="Correa M."/>
            <person name="Da Silva C."/>
            <person name="Just J."/>
            <person name="Falentin C."/>
            <person name="Koh C.S."/>
            <person name="Le Clainche I."/>
            <person name="Bernard M."/>
            <person name="Bento P."/>
            <person name="Noel B."/>
            <person name="Labadie K."/>
            <person name="Alberti A."/>
            <person name="Charles M."/>
            <person name="Arnaud D."/>
            <person name="Guo H."/>
            <person name="Daviaud C."/>
            <person name="Alamery S."/>
            <person name="Jabbari K."/>
            <person name="Zhao M."/>
            <person name="Edger P.P."/>
            <person name="Chelaifa H."/>
            <person name="Tack D."/>
            <person name="Lassalle G."/>
            <person name="Mestiri I."/>
            <person name="Schnel N."/>
            <person name="Le Paslier M.C."/>
            <person name="Fan G."/>
            <person name="Renault V."/>
            <person name="Bayer P.E."/>
            <person name="Golicz A.A."/>
            <person name="Manoli S."/>
            <person name="Lee T.H."/>
            <person name="Thi V.H."/>
            <person name="Chalabi S."/>
            <person name="Hu Q."/>
            <person name="Fan C."/>
            <person name="Tollenaere R."/>
            <person name="Lu Y."/>
            <person name="Battail C."/>
            <person name="Shen J."/>
            <person name="Sidebottom C.H."/>
            <person name="Wang X."/>
            <person name="Canaguier A."/>
            <person name="Chauveau A."/>
            <person name="Berard A."/>
            <person name="Deniot G."/>
            <person name="Guan M."/>
            <person name="Liu Z."/>
            <person name="Sun F."/>
            <person name="Lim Y.P."/>
            <person name="Lyons E."/>
            <person name="Town C.D."/>
            <person name="Bancroft I."/>
            <person name="Wang X."/>
            <person name="Meng J."/>
            <person name="Ma J."/>
            <person name="Pires J.C."/>
            <person name="King G.J."/>
            <person name="Brunel D."/>
            <person name="Delourme R."/>
            <person name="Renard M."/>
            <person name="Aury J.M."/>
            <person name="Adams K.L."/>
            <person name="Batley J."/>
            <person name="Snowdon R.J."/>
            <person name="Tost J."/>
            <person name="Edwards D."/>
            <person name="Zhou Y."/>
            <person name="Hua W."/>
            <person name="Sharpe A.G."/>
            <person name="Paterson A.H."/>
            <person name="Guan C."/>
            <person name="Wincker P."/>
        </authorList>
    </citation>
    <scope>NUCLEOTIDE SEQUENCE [LARGE SCALE GENOMIC DNA]</scope>
    <source>
        <strain evidence="2">cv. Darmor-bzh</strain>
    </source>
</reference>
<dbReference type="EMBL" id="LK032100">
    <property type="protein sequence ID" value="CDY19806.1"/>
    <property type="molecule type" value="Genomic_DNA"/>
</dbReference>
<dbReference type="SMR" id="A0A078G383"/>
<dbReference type="PaxDb" id="3708-A0A078G383"/>
<organism evidence="1 2">
    <name type="scientific">Brassica napus</name>
    <name type="common">Rape</name>
    <dbReference type="NCBI Taxonomy" id="3708"/>
    <lineage>
        <taxon>Eukaryota</taxon>
        <taxon>Viridiplantae</taxon>
        <taxon>Streptophyta</taxon>
        <taxon>Embryophyta</taxon>
        <taxon>Tracheophyta</taxon>
        <taxon>Spermatophyta</taxon>
        <taxon>Magnoliopsida</taxon>
        <taxon>eudicotyledons</taxon>
        <taxon>Gunneridae</taxon>
        <taxon>Pentapetalae</taxon>
        <taxon>rosids</taxon>
        <taxon>malvids</taxon>
        <taxon>Brassicales</taxon>
        <taxon>Brassicaceae</taxon>
        <taxon>Brassiceae</taxon>
        <taxon>Brassica</taxon>
    </lineage>
</organism>
<protein>
    <submittedName>
        <fullName evidence="1">BnaA09g04590D protein</fullName>
    </submittedName>
</protein>
<evidence type="ECO:0000313" key="1">
    <source>
        <dbReference type="EMBL" id="CDY19806.1"/>
    </source>
</evidence>
<keyword evidence="2" id="KW-1185">Reference proteome</keyword>
<proteinExistence type="predicted"/>
<evidence type="ECO:0000313" key="2">
    <source>
        <dbReference type="Proteomes" id="UP000028999"/>
    </source>
</evidence>
<gene>
    <name evidence="1" type="primary">BnaA09g04590D</name>
    <name evidence="1" type="ORF">GSBRNA2T00009560001</name>
</gene>